<protein>
    <submittedName>
        <fullName evidence="1">Uncharacterized protein</fullName>
    </submittedName>
</protein>
<dbReference type="RefSeq" id="WP_147930899.1">
    <property type="nucleotide sequence ID" value="NZ_VOXD01000016.1"/>
</dbReference>
<evidence type="ECO:0000313" key="2">
    <source>
        <dbReference type="Proteomes" id="UP000321907"/>
    </source>
</evidence>
<comment type="caution">
    <text evidence="1">The sequence shown here is derived from an EMBL/GenBank/DDBJ whole genome shotgun (WGS) entry which is preliminary data.</text>
</comment>
<dbReference type="Proteomes" id="UP000321907">
    <property type="component" value="Unassembled WGS sequence"/>
</dbReference>
<sequence length="161" mass="18957">MKRILIPTDYTPESLQLIEYAFLNFPDTRLDIVLLAGCKMFESKWRIMHFTPQDFIYQQMNDEFIQEKRHMILEHKGQLGQIQFELFTGSNSFAFQNFLLTLDADTAVLPDDGVLMNPDRKWFDTTSYLRKSVANIIQAPVERRNNQPARQQTLFNSLFDL</sequence>
<dbReference type="EMBL" id="VOXD01000016">
    <property type="protein sequence ID" value="TXF89137.1"/>
    <property type="molecule type" value="Genomic_DNA"/>
</dbReference>
<accession>A0A5C7FH81</accession>
<name>A0A5C7FH81_9BACT</name>
<organism evidence="1 2">
    <name type="scientific">Neolewinella aurantiaca</name>
    <dbReference type="NCBI Taxonomy" id="2602767"/>
    <lineage>
        <taxon>Bacteria</taxon>
        <taxon>Pseudomonadati</taxon>
        <taxon>Bacteroidota</taxon>
        <taxon>Saprospiria</taxon>
        <taxon>Saprospirales</taxon>
        <taxon>Lewinellaceae</taxon>
        <taxon>Neolewinella</taxon>
    </lineage>
</organism>
<keyword evidence="2" id="KW-1185">Reference proteome</keyword>
<dbReference type="OrthoDB" id="893860at2"/>
<reference evidence="1 2" key="1">
    <citation type="submission" date="2019-08" db="EMBL/GenBank/DDBJ databases">
        <title>Lewinella sp. strain SSH13 Genome sequencing and assembly.</title>
        <authorList>
            <person name="Kim I."/>
        </authorList>
    </citation>
    <scope>NUCLEOTIDE SEQUENCE [LARGE SCALE GENOMIC DNA]</scope>
    <source>
        <strain evidence="1 2">SSH13</strain>
    </source>
</reference>
<evidence type="ECO:0000313" key="1">
    <source>
        <dbReference type="EMBL" id="TXF89137.1"/>
    </source>
</evidence>
<dbReference type="AlphaFoldDB" id="A0A5C7FH81"/>
<gene>
    <name evidence="1" type="ORF">FUA23_11540</name>
</gene>
<proteinExistence type="predicted"/>